<dbReference type="InterPro" id="IPR035979">
    <property type="entry name" value="RBD_domain_sf"/>
</dbReference>
<evidence type="ECO:0000259" key="12">
    <source>
        <dbReference type="PROSITE" id="PS51644"/>
    </source>
</evidence>
<dbReference type="InterPro" id="IPR024768">
    <property type="entry name" value="Marf1"/>
</dbReference>
<dbReference type="GO" id="GO:0003723">
    <property type="term" value="F:RNA binding"/>
    <property type="evidence" value="ECO:0007669"/>
    <property type="project" value="UniProtKB-UniRule"/>
</dbReference>
<keyword evidence="5" id="KW-0221">Differentiation</keyword>
<feature type="domain" description="HTH OST-type" evidence="12">
    <location>
        <begin position="1350"/>
        <end position="1424"/>
    </location>
</feature>
<keyword evidence="14" id="KW-1185">Reference proteome</keyword>
<dbReference type="GO" id="GO:0004540">
    <property type="term" value="F:RNA nuclease activity"/>
    <property type="evidence" value="ECO:0007669"/>
    <property type="project" value="InterPro"/>
</dbReference>
<evidence type="ECO:0000256" key="5">
    <source>
        <dbReference type="ARBA" id="ARBA00022943"/>
    </source>
</evidence>
<evidence type="ECO:0000256" key="3">
    <source>
        <dbReference type="ARBA" id="ARBA00022737"/>
    </source>
</evidence>
<dbReference type="InterPro" id="IPR034189">
    <property type="entry name" value="MARF1_RRM1"/>
</dbReference>
<comment type="caution">
    <text evidence="13">The sequence shown here is derived from an EMBL/GenBank/DDBJ whole genome shotgun (WGS) entry which is preliminary data.</text>
</comment>
<feature type="compositionally biased region" description="Polar residues" evidence="10">
    <location>
        <begin position="223"/>
        <end position="247"/>
    </location>
</feature>
<feature type="compositionally biased region" description="Basic and acidic residues" evidence="10">
    <location>
        <begin position="729"/>
        <end position="750"/>
    </location>
</feature>
<feature type="region of interest" description="Disordered" evidence="10">
    <location>
        <begin position="1"/>
        <end position="248"/>
    </location>
</feature>
<dbReference type="EMBL" id="JAIZAY010000008">
    <property type="protein sequence ID" value="KAJ8037600.1"/>
    <property type="molecule type" value="Genomic_DNA"/>
</dbReference>
<evidence type="ECO:0000256" key="1">
    <source>
        <dbReference type="ARBA" id="ARBA00004275"/>
    </source>
</evidence>
<dbReference type="CDD" id="cd10910">
    <property type="entry name" value="PIN_limkain_b1_N_like"/>
    <property type="match status" value="1"/>
</dbReference>
<dbReference type="GO" id="GO:1905762">
    <property type="term" value="F:CCR4-NOT complex binding"/>
    <property type="evidence" value="ECO:0007669"/>
    <property type="project" value="TreeGrafter"/>
</dbReference>
<protein>
    <recommendedName>
        <fullName evidence="2">Meiosis regulator and mRNA stability factor 1</fullName>
    </recommendedName>
    <alternativeName>
        <fullName evidence="8">Limkain-b1</fullName>
    </alternativeName>
</protein>
<dbReference type="PROSITE" id="PS51644">
    <property type="entry name" value="HTH_OST"/>
    <property type="match status" value="3"/>
</dbReference>
<organism evidence="13 14">
    <name type="scientific">Holothuria leucospilota</name>
    <name type="common">Black long sea cucumber</name>
    <name type="synonym">Mertensiothuria leucospilota</name>
    <dbReference type="NCBI Taxonomy" id="206669"/>
    <lineage>
        <taxon>Eukaryota</taxon>
        <taxon>Metazoa</taxon>
        <taxon>Echinodermata</taxon>
        <taxon>Eleutherozoa</taxon>
        <taxon>Echinozoa</taxon>
        <taxon>Holothuroidea</taxon>
        <taxon>Aspidochirotacea</taxon>
        <taxon>Aspidochirotida</taxon>
        <taxon>Holothuriidae</taxon>
        <taxon>Holothuria</taxon>
    </lineage>
</organism>
<dbReference type="OrthoDB" id="549353at2759"/>
<proteinExistence type="predicted"/>
<keyword evidence="3" id="KW-0677">Repeat</keyword>
<dbReference type="SUPFAM" id="SSF54928">
    <property type="entry name" value="RNA-binding domain, RBD"/>
    <property type="match status" value="1"/>
</dbReference>
<keyword evidence="7" id="KW-0469">Meiosis</keyword>
<dbReference type="InterPro" id="IPR021139">
    <property type="entry name" value="NYN"/>
</dbReference>
<feature type="compositionally biased region" description="Basic and acidic residues" evidence="10">
    <location>
        <begin position="131"/>
        <end position="158"/>
    </location>
</feature>
<accession>A0A9Q1C378</accession>
<evidence type="ECO:0000256" key="4">
    <source>
        <dbReference type="ARBA" id="ARBA00022884"/>
    </source>
</evidence>
<dbReference type="PANTHER" id="PTHR14379:SF3">
    <property type="entry name" value="MEIOSIS REGULATOR AND MRNA STABILITY FACTOR 1"/>
    <property type="match status" value="1"/>
</dbReference>
<feature type="compositionally biased region" description="Polar residues" evidence="10">
    <location>
        <begin position="160"/>
        <end position="170"/>
    </location>
</feature>
<dbReference type="Pfam" id="PF11608">
    <property type="entry name" value="RRM_MARF1"/>
    <property type="match status" value="1"/>
</dbReference>
<evidence type="ECO:0000256" key="7">
    <source>
        <dbReference type="ARBA" id="ARBA00023254"/>
    </source>
</evidence>
<dbReference type="PANTHER" id="PTHR14379">
    <property type="entry name" value="LIMKAIN B LKAP"/>
    <property type="match status" value="1"/>
</dbReference>
<gene>
    <name evidence="13" type="ORF">HOLleu_18451</name>
</gene>
<feature type="region of interest" description="Disordered" evidence="10">
    <location>
        <begin position="804"/>
        <end position="825"/>
    </location>
</feature>
<keyword evidence="4 9" id="KW-0694">RNA-binding</keyword>
<reference evidence="13" key="1">
    <citation type="submission" date="2021-10" db="EMBL/GenBank/DDBJ databases">
        <title>Tropical sea cucumber genome reveals ecological adaptation and Cuvierian tubules defense mechanism.</title>
        <authorList>
            <person name="Chen T."/>
        </authorList>
    </citation>
    <scope>NUCLEOTIDE SEQUENCE</scope>
    <source>
        <strain evidence="13">Nanhai2018</strain>
        <tissue evidence="13">Muscle</tissue>
    </source>
</reference>
<dbReference type="Pfam" id="PF01936">
    <property type="entry name" value="NYN"/>
    <property type="match status" value="1"/>
</dbReference>
<dbReference type="GO" id="GO:0010468">
    <property type="term" value="P:regulation of gene expression"/>
    <property type="evidence" value="ECO:0007669"/>
    <property type="project" value="InterPro"/>
</dbReference>
<feature type="compositionally biased region" description="Basic and acidic residues" evidence="10">
    <location>
        <begin position="92"/>
        <end position="101"/>
    </location>
</feature>
<feature type="compositionally biased region" description="Polar residues" evidence="10">
    <location>
        <begin position="44"/>
        <end position="54"/>
    </location>
</feature>
<evidence type="ECO:0000313" key="13">
    <source>
        <dbReference type="EMBL" id="KAJ8037600.1"/>
    </source>
</evidence>
<evidence type="ECO:0000259" key="11">
    <source>
        <dbReference type="PROSITE" id="PS50102"/>
    </source>
</evidence>
<name>A0A9Q1C378_HOLLE</name>
<dbReference type="GO" id="GO:0051321">
    <property type="term" value="P:meiotic cell cycle"/>
    <property type="evidence" value="ECO:0007669"/>
    <property type="project" value="UniProtKB-KW"/>
</dbReference>
<feature type="domain" description="RRM" evidence="11">
    <location>
        <begin position="636"/>
        <end position="709"/>
    </location>
</feature>
<dbReference type="InterPro" id="IPR000504">
    <property type="entry name" value="RRM_dom"/>
</dbReference>
<dbReference type="Gene3D" id="3.30.420.610">
    <property type="entry name" value="LOTUS domain-like"/>
    <property type="match status" value="3"/>
</dbReference>
<dbReference type="InterPro" id="IPR012677">
    <property type="entry name" value="Nucleotide-bd_a/b_plait_sf"/>
</dbReference>
<sequence>MSRSADEGKDSGYGGNRGNRHGHGRWSRGGNYYPYHKNELEYHQQVNRPRSTSPIDHPTYPMFNNNQPPSESYYGPHQPPFRQQKNFSGFRRNFDLDRGDGPPRYPYQPRPYSYDRNSPHMDQGVYNLPREYFEPKFNRNRDRRHDRGFQGPPRDWRPQEPNSYPTPKQPSFQSSSDHHSESYETEESEQRETSDYSNPGDQGSKERKSPFRKKKHARKNPEKVQNSEGGTPQQSGTPSVTGPSSLPSLDATVHQLQSQVQWLQQLSQLSMFVSPVAGMAAAPMYPIIPNFQPQSACASCHPLGSVDMLRQLTLASSFPQSASFVPSLPPSSHATPGTEPQDLLAMLRQSADSSSQLPCPKCQEATLCSCPEDDTASQEQLPQDDRDKKSVVGNLSDMTSSPTRLTQSPQRARNIPGAVSSPLRQSIANHQSPLHSLLAQLNLNESAISTMSAIQFQSPDRSVVKDEKSDNLPPIGVFWDIENCTVPSGKSAFEVVRRIRDRFFEGHREAEFMCVCDIKKENSAVIEELNNAQVTVAHINAVAKNAADDKLKQSLRRFAETHSRPATVVLISGDINFAHDLSDLRHRHGLNVILVHKSDSSEALKSCANSTVKYTDLITDLPYRSPGKQQPISESNQLVVHNLPNKRTTAQVRARLEQLSDNCGGKVSQLSNNSAVIKFPNQESAARAKKRLEGEDVFGNQISVSCQKNGGWYANSPRSYSKDNRRRNSFLDDSQRSSPRQDIEGKKFNGDDISDMNNSRGQSEVSRDERRASPRIMGANSPPSNMAPFQKKIPNSTAVPLPPFRPLQERSYSPYTTNGSYGGTGDMKFRRSPAGDAGFFRSIPSVQRVTPPLNQTIFLPDGGISPLPMKGAYRAPTPIQLAANQTKSQWEPPPGVDLLVTNLDNKMTRKELKRLLSAAISKHAQVLHMKLFAPTQGHFQARVRVPTQTDAMRTLLKVNGAQIGAWNIEISLLPASDSNADKLRQMVIPLLQANGHLSMPLEEFKKKFLQKYGQVVYTYDLYQIPETVTVKESSAGKTIALSVQSRPETPNVTGYLSNSSRQSPMIPTRDSTPQPCARWCPLHIKDVAKVVIEESIYINLYVSLYTFRAQVVNLLDMHNGAISLASFPVCYKAEYVLTKDDNGVPLEHLISCIKGVYIIVGHDTYKYICQTPKKSQSDEGNRAAPQLPPPLFNFSREVMELLKHSHLCRVDYHKFATEYHHKFGKQCRVADYGFLKLSELFEAISHSVQVLGEDDSKVITLTHQTQMRRFGQDVLKVLKSQASKQLTVPEFPIAFQRLFGRKFLPAEYGLCSLLDLIHELPQGLVEVQGEGEDTHLLIPKREQTDEEMIKCKKFGREVVELLSREPHHSISFSRFIPAYHRFFNRQCKVGDYGVNKLMELFEALPDIVKVHDEMEKTIVLSDAERLAVLSRMVNQFLPQSKERAITTASVAPTFMKYHGWCPNWQELGLRNCRHLLSKFPHVMENVQYSEMVIVRECTQ</sequence>
<feature type="region of interest" description="Disordered" evidence="10">
    <location>
        <begin position="709"/>
        <end position="787"/>
    </location>
</feature>
<dbReference type="InterPro" id="IPR041966">
    <property type="entry name" value="LOTUS-like"/>
</dbReference>
<evidence type="ECO:0000313" key="14">
    <source>
        <dbReference type="Proteomes" id="UP001152320"/>
    </source>
</evidence>
<dbReference type="GO" id="GO:0005777">
    <property type="term" value="C:peroxisome"/>
    <property type="evidence" value="ECO:0007669"/>
    <property type="project" value="UniProtKB-SubCell"/>
</dbReference>
<feature type="compositionally biased region" description="Basic and acidic residues" evidence="10">
    <location>
        <begin position="1"/>
        <end position="10"/>
    </location>
</feature>
<dbReference type="Gene3D" id="3.30.70.330">
    <property type="match status" value="2"/>
</dbReference>
<feature type="domain" description="HTH OST-type" evidence="12">
    <location>
        <begin position="1190"/>
        <end position="1265"/>
    </location>
</feature>
<feature type="compositionally biased region" description="Polar residues" evidence="10">
    <location>
        <begin position="396"/>
        <end position="411"/>
    </location>
</feature>
<dbReference type="PROSITE" id="PS50102">
    <property type="entry name" value="RRM"/>
    <property type="match status" value="1"/>
</dbReference>
<dbReference type="Pfam" id="PF19687">
    <property type="entry name" value="MARF1_LOTUS"/>
    <property type="match status" value="1"/>
</dbReference>
<dbReference type="Proteomes" id="UP001152320">
    <property type="component" value="Chromosome 8"/>
</dbReference>
<keyword evidence="6" id="KW-0576">Peroxisome</keyword>
<dbReference type="Pfam" id="PF12872">
    <property type="entry name" value="OST-HTH"/>
    <property type="match status" value="3"/>
</dbReference>
<comment type="subcellular location">
    <subcellularLocation>
        <location evidence="1">Peroxisome</location>
    </subcellularLocation>
</comment>
<dbReference type="Gene3D" id="3.40.50.1010">
    <property type="entry name" value="5'-nuclease"/>
    <property type="match status" value="1"/>
</dbReference>
<evidence type="ECO:0000256" key="9">
    <source>
        <dbReference type="PROSITE-ProRule" id="PRU00176"/>
    </source>
</evidence>
<evidence type="ECO:0000256" key="10">
    <source>
        <dbReference type="SAM" id="MobiDB-lite"/>
    </source>
</evidence>
<evidence type="ECO:0000256" key="6">
    <source>
        <dbReference type="ARBA" id="ARBA00023140"/>
    </source>
</evidence>
<dbReference type="InterPro" id="IPR045602">
    <property type="entry name" value="MARF1_LOTUS"/>
</dbReference>
<dbReference type="InterPro" id="IPR025605">
    <property type="entry name" value="OST-HTH/LOTUS_dom"/>
</dbReference>
<keyword evidence="5" id="KW-0896">Oogenesis</keyword>
<evidence type="ECO:0000256" key="2">
    <source>
        <dbReference type="ARBA" id="ARBA00022152"/>
    </source>
</evidence>
<evidence type="ECO:0000256" key="8">
    <source>
        <dbReference type="ARBA" id="ARBA00030116"/>
    </source>
</evidence>
<dbReference type="GO" id="GO:0048477">
    <property type="term" value="P:oogenesis"/>
    <property type="evidence" value="ECO:0007669"/>
    <property type="project" value="UniProtKB-KW"/>
</dbReference>
<feature type="region of interest" description="Disordered" evidence="10">
    <location>
        <begin position="374"/>
        <end position="415"/>
    </location>
</feature>
<feature type="domain" description="HTH OST-type" evidence="12">
    <location>
        <begin position="1266"/>
        <end position="1341"/>
    </location>
</feature>
<feature type="compositionally biased region" description="Basic and acidic residues" evidence="10">
    <location>
        <begin position="176"/>
        <end position="194"/>
    </location>
</feature>
<feature type="compositionally biased region" description="Polar residues" evidence="10">
    <location>
        <begin position="755"/>
        <end position="764"/>
    </location>
</feature>
<feature type="compositionally biased region" description="Polar residues" evidence="10">
    <location>
        <begin position="810"/>
        <end position="819"/>
    </location>
</feature>